<dbReference type="Pfam" id="PF23232">
    <property type="entry name" value="AAA_lid_13"/>
    <property type="match status" value="1"/>
</dbReference>
<dbReference type="InterPro" id="IPR003959">
    <property type="entry name" value="ATPase_AAA_core"/>
</dbReference>
<feature type="region of interest" description="Disordered" evidence="1">
    <location>
        <begin position="251"/>
        <end position="274"/>
    </location>
</feature>
<feature type="compositionally biased region" description="Gly residues" evidence="1">
    <location>
        <begin position="1183"/>
        <end position="1193"/>
    </location>
</feature>
<dbReference type="EMBL" id="MU865940">
    <property type="protein sequence ID" value="KAK4448913.1"/>
    <property type="molecule type" value="Genomic_DNA"/>
</dbReference>
<dbReference type="PANTHER" id="PTHR46411">
    <property type="entry name" value="FAMILY ATPASE, PUTATIVE-RELATED"/>
    <property type="match status" value="1"/>
</dbReference>
<dbReference type="SMART" id="SM00382">
    <property type="entry name" value="AAA"/>
    <property type="match status" value="1"/>
</dbReference>
<feature type="compositionally biased region" description="Low complexity" evidence="1">
    <location>
        <begin position="452"/>
        <end position="468"/>
    </location>
</feature>
<comment type="caution">
    <text evidence="3">The sequence shown here is derived from an EMBL/GenBank/DDBJ whole genome shotgun (WGS) entry which is preliminary data.</text>
</comment>
<dbReference type="Pfam" id="PF00004">
    <property type="entry name" value="AAA"/>
    <property type="match status" value="1"/>
</dbReference>
<dbReference type="PANTHER" id="PTHR46411:SF2">
    <property type="entry name" value="AAA+ ATPASE DOMAIN-CONTAINING PROTEIN"/>
    <property type="match status" value="1"/>
</dbReference>
<reference evidence="3" key="1">
    <citation type="journal article" date="2023" name="Mol. Phylogenet. Evol.">
        <title>Genome-scale phylogeny and comparative genomics of the fungal order Sordariales.</title>
        <authorList>
            <person name="Hensen N."/>
            <person name="Bonometti L."/>
            <person name="Westerberg I."/>
            <person name="Brannstrom I.O."/>
            <person name="Guillou S."/>
            <person name="Cros-Aarteil S."/>
            <person name="Calhoun S."/>
            <person name="Haridas S."/>
            <person name="Kuo A."/>
            <person name="Mondo S."/>
            <person name="Pangilinan J."/>
            <person name="Riley R."/>
            <person name="LaButti K."/>
            <person name="Andreopoulos B."/>
            <person name="Lipzen A."/>
            <person name="Chen C."/>
            <person name="Yan M."/>
            <person name="Daum C."/>
            <person name="Ng V."/>
            <person name="Clum A."/>
            <person name="Steindorff A."/>
            <person name="Ohm R.A."/>
            <person name="Martin F."/>
            <person name="Silar P."/>
            <person name="Natvig D.O."/>
            <person name="Lalanne C."/>
            <person name="Gautier V."/>
            <person name="Ament-Velasquez S.L."/>
            <person name="Kruys A."/>
            <person name="Hutchinson M.I."/>
            <person name="Powell A.J."/>
            <person name="Barry K."/>
            <person name="Miller A.N."/>
            <person name="Grigoriev I.V."/>
            <person name="Debuchy R."/>
            <person name="Gladieux P."/>
            <person name="Hiltunen Thoren M."/>
            <person name="Johannesson H."/>
        </authorList>
    </citation>
    <scope>NUCLEOTIDE SEQUENCE</scope>
    <source>
        <strain evidence="3">PSN243</strain>
    </source>
</reference>
<dbReference type="Pfam" id="PF22942">
    <property type="entry name" value="DUF7025"/>
    <property type="match status" value="1"/>
</dbReference>
<dbReference type="GO" id="GO:0005524">
    <property type="term" value="F:ATP binding"/>
    <property type="evidence" value="ECO:0007669"/>
    <property type="project" value="InterPro"/>
</dbReference>
<feature type="domain" description="AAA+ ATPase" evidence="2">
    <location>
        <begin position="876"/>
        <end position="1001"/>
    </location>
</feature>
<feature type="region of interest" description="Disordered" evidence="1">
    <location>
        <begin position="1183"/>
        <end position="1310"/>
    </location>
</feature>
<evidence type="ECO:0000259" key="2">
    <source>
        <dbReference type="SMART" id="SM00382"/>
    </source>
</evidence>
<feature type="compositionally biased region" description="Basic and acidic residues" evidence="1">
    <location>
        <begin position="1285"/>
        <end position="1297"/>
    </location>
</feature>
<feature type="region of interest" description="Disordered" evidence="1">
    <location>
        <begin position="1"/>
        <end position="64"/>
    </location>
</feature>
<dbReference type="CDD" id="cd19481">
    <property type="entry name" value="RecA-like_protease"/>
    <property type="match status" value="1"/>
</dbReference>
<proteinExistence type="predicted"/>
<dbReference type="InterPro" id="IPR056599">
    <property type="entry name" value="AAA_lid_fung"/>
</dbReference>
<gene>
    <name evidence="3" type="ORF">QBC34DRAFT_300198</name>
</gene>
<dbReference type="SUPFAM" id="SSF52540">
    <property type="entry name" value="P-loop containing nucleoside triphosphate hydrolases"/>
    <property type="match status" value="1"/>
</dbReference>
<dbReference type="InterPro" id="IPR003593">
    <property type="entry name" value="AAA+_ATPase"/>
</dbReference>
<evidence type="ECO:0000313" key="4">
    <source>
        <dbReference type="Proteomes" id="UP001321760"/>
    </source>
</evidence>
<feature type="region of interest" description="Disordered" evidence="1">
    <location>
        <begin position="450"/>
        <end position="476"/>
    </location>
</feature>
<dbReference type="GO" id="GO:0016887">
    <property type="term" value="F:ATP hydrolysis activity"/>
    <property type="evidence" value="ECO:0007669"/>
    <property type="project" value="InterPro"/>
</dbReference>
<keyword evidence="4" id="KW-1185">Reference proteome</keyword>
<evidence type="ECO:0000313" key="3">
    <source>
        <dbReference type="EMBL" id="KAK4448913.1"/>
    </source>
</evidence>
<feature type="compositionally biased region" description="Polar residues" evidence="1">
    <location>
        <begin position="1"/>
        <end position="10"/>
    </location>
</feature>
<dbReference type="Gene3D" id="3.40.50.300">
    <property type="entry name" value="P-loop containing nucleotide triphosphate hydrolases"/>
    <property type="match status" value="1"/>
</dbReference>
<dbReference type="InterPro" id="IPR027417">
    <property type="entry name" value="P-loop_NTPase"/>
</dbReference>
<protein>
    <recommendedName>
        <fullName evidence="2">AAA+ ATPase domain-containing protein</fullName>
    </recommendedName>
</protein>
<feature type="compositionally biased region" description="Basic and acidic residues" evidence="1">
    <location>
        <begin position="251"/>
        <end position="264"/>
    </location>
</feature>
<evidence type="ECO:0000256" key="1">
    <source>
        <dbReference type="SAM" id="MobiDB-lite"/>
    </source>
</evidence>
<dbReference type="Proteomes" id="UP001321760">
    <property type="component" value="Unassembled WGS sequence"/>
</dbReference>
<feature type="region of interest" description="Disordered" evidence="1">
    <location>
        <begin position="181"/>
        <end position="209"/>
    </location>
</feature>
<sequence>MENDNVSPGDTSHAGHDIAAVIAPRSPFVSSPKEDSSKHSSTKGRPSEHGNPSLPDEIEDDEPLQHDETVLTEIEALRRRLLELEQSVKPKLSTEALMARWDRTREMNGSRRERELWRQEEKRRKAALMRDNTAYVEGRKWWNKVEDETSRNISHDVKYNKRLLKLRKEWVRTRAFHDHATRTMGHAGHTGGLGDGSQDSDSDNLDSLSDYSDATEEHAVRRQLLQKNWEFERQALELEYRMKVAKRARKLERERARRREEAKPTEPALPPPRMEFPASREFSAARPTPSFVPDVLPIVRRVEWGLFLTGFPSLPGRTPSTGDPVLDVLVGDPVIHFDLPSKHRTGSDGFLDFSARLESGPSNPKGIGKPAENRPATEANAGVISTAPPLPERIRLYSRYIHGFLSTIGGIEAFPITSVVLLRPFRVLVHYSVPIRSRIAQMEHTLAQMQVSAASESKEASGSSPSMEQEGVPPAANLGLDPDIPTKPLALDPGRIVSTTQLAHLRCLLNFMDTDIAGRINYLNSPSCEKVVFSDLWHLFHPGGHVIRNDGKQAYRILRVNSVPHRAVDPISRWLDKSLAKEEETPLCVECVHLDFDGKQLGPISTMFRIQRFERERLITSLEIYPLRFHPLAKPASGTPSLETDSLLWEQLVNRGRKFLRVSAVHLGAIRPMYYAGPTSITKDEIESPVVVDFEAAFAIDRIKNGWKPDLETLIGSGSDEAADTKMCEADCCISDTIYDDSYVEALRNKEFMGSLLPKSREDMPSVLVVPRPINNKNTEDGLTEDDLAIMSHRVFGFVLRSPQLDLTYLTDIQPSLFQYSNTGDDDNETDQTSFDRLVLPDGHKDMILSLVTQHFRDKESAKNETDLDIVRGKGKGLILLLHGAPGVGKTTTAEGVAEKFNKPLFQLTCGDLGTTAREVEDALETNFSLASRWGCILLLDEADVFLAQRSKEDFQRNGLVAVFLRVLEYYSGILFLTTNRVGDFDEAFASRIHISLFYPELDKDKTLEVFKLNLQVIRNRFSGKPRKFTPDEMGIGAFAEKYWKENPFDHWNGRQIRNACQTALALAEYEAQGKDYKDVLKPNAEIKLEVSHFETVSRAYLEFSSYIRDIYGTHAARRAKEAGLRAMWVNEKGEIVASVGPKEAGVLKGDRKARFMQRAQGRYYEAASQERFQQHREVYRGQRGGFGRGGATHGPPHTRTRPTETPSQAPGEYYQEGSHWQRQQRPMAHPQEQGWDDPQAGYEEDFDPQAGGPAQFQQYRGGRPGPSHLRVPPVGGRQQSRQYLDPHESHSSHYEVPDPEDDGSQYPGS</sequence>
<organism evidence="3 4">
    <name type="scientific">Podospora aff. communis PSN243</name>
    <dbReference type="NCBI Taxonomy" id="3040156"/>
    <lineage>
        <taxon>Eukaryota</taxon>
        <taxon>Fungi</taxon>
        <taxon>Dikarya</taxon>
        <taxon>Ascomycota</taxon>
        <taxon>Pezizomycotina</taxon>
        <taxon>Sordariomycetes</taxon>
        <taxon>Sordariomycetidae</taxon>
        <taxon>Sordariales</taxon>
        <taxon>Podosporaceae</taxon>
        <taxon>Podospora</taxon>
    </lineage>
</organism>
<dbReference type="InterPro" id="IPR054289">
    <property type="entry name" value="DUF7025"/>
</dbReference>
<accession>A0AAV9GK43</accession>
<name>A0AAV9GK43_9PEZI</name>
<reference evidence="3" key="2">
    <citation type="submission" date="2023-05" db="EMBL/GenBank/DDBJ databases">
        <authorList>
            <consortium name="Lawrence Berkeley National Laboratory"/>
            <person name="Steindorff A."/>
            <person name="Hensen N."/>
            <person name="Bonometti L."/>
            <person name="Westerberg I."/>
            <person name="Brannstrom I.O."/>
            <person name="Guillou S."/>
            <person name="Cros-Aarteil S."/>
            <person name="Calhoun S."/>
            <person name="Haridas S."/>
            <person name="Kuo A."/>
            <person name="Mondo S."/>
            <person name="Pangilinan J."/>
            <person name="Riley R."/>
            <person name="Labutti K."/>
            <person name="Andreopoulos B."/>
            <person name="Lipzen A."/>
            <person name="Chen C."/>
            <person name="Yanf M."/>
            <person name="Daum C."/>
            <person name="Ng V."/>
            <person name="Clum A."/>
            <person name="Ohm R."/>
            <person name="Martin F."/>
            <person name="Silar P."/>
            <person name="Natvig D."/>
            <person name="Lalanne C."/>
            <person name="Gautier V."/>
            <person name="Ament-Velasquez S.L."/>
            <person name="Kruys A."/>
            <person name="Hutchinson M.I."/>
            <person name="Powell A.J."/>
            <person name="Barry K."/>
            <person name="Miller A.N."/>
            <person name="Grigoriev I.V."/>
            <person name="Debuchy R."/>
            <person name="Gladieux P."/>
            <person name="Thoren M.H."/>
            <person name="Johannesson H."/>
        </authorList>
    </citation>
    <scope>NUCLEOTIDE SEQUENCE</scope>
    <source>
        <strain evidence="3">PSN243</strain>
    </source>
</reference>